<name>A0A8H6TG08_MYCCL</name>
<accession>A0A8H6TG08</accession>
<sequence length="247" mass="27265">MGEEWAGKAARGEDFLLLADMFAGQCLSDGPIASFAPDDDAQLRPAPPPACRAAQFPAAAAAIPMSTPARRIPSPVALASLADVKEGLERASGLLDVVEQLESGHVKYVRDTHGPNTKTNRGAADGWDGLRSMVNKRERLGKILNGPKNFAGDEEKFLAYFKMPAPTGKGKRARGPDEEDGGYRAYRRIVEAWVWCKRHVEKERETIEYQGLGRWEVWRALGKETYVKPPRQADDAELDKEKDSDDE</sequence>
<reference evidence="1" key="1">
    <citation type="submission" date="2020-05" db="EMBL/GenBank/DDBJ databases">
        <title>Mycena genomes resolve the evolution of fungal bioluminescence.</title>
        <authorList>
            <person name="Tsai I.J."/>
        </authorList>
    </citation>
    <scope>NUCLEOTIDE SEQUENCE</scope>
    <source>
        <strain evidence="1">110903Hualien_Pintung</strain>
    </source>
</reference>
<evidence type="ECO:0000313" key="1">
    <source>
        <dbReference type="EMBL" id="KAF7318185.1"/>
    </source>
</evidence>
<protein>
    <submittedName>
        <fullName evidence="1">Uncharacterized protein</fullName>
    </submittedName>
</protein>
<organism evidence="1 2">
    <name type="scientific">Mycena chlorophos</name>
    <name type="common">Agaric fungus</name>
    <name type="synonym">Agaricus chlorophos</name>
    <dbReference type="NCBI Taxonomy" id="658473"/>
    <lineage>
        <taxon>Eukaryota</taxon>
        <taxon>Fungi</taxon>
        <taxon>Dikarya</taxon>
        <taxon>Basidiomycota</taxon>
        <taxon>Agaricomycotina</taxon>
        <taxon>Agaricomycetes</taxon>
        <taxon>Agaricomycetidae</taxon>
        <taxon>Agaricales</taxon>
        <taxon>Marasmiineae</taxon>
        <taxon>Mycenaceae</taxon>
        <taxon>Mycena</taxon>
    </lineage>
</organism>
<proteinExistence type="predicted"/>
<dbReference type="AlphaFoldDB" id="A0A8H6TG08"/>
<dbReference type="Proteomes" id="UP000613580">
    <property type="component" value="Unassembled WGS sequence"/>
</dbReference>
<comment type="caution">
    <text evidence="1">The sequence shown here is derived from an EMBL/GenBank/DDBJ whole genome shotgun (WGS) entry which is preliminary data.</text>
</comment>
<dbReference type="OrthoDB" id="3037223at2759"/>
<keyword evidence="2" id="KW-1185">Reference proteome</keyword>
<evidence type="ECO:0000313" key="2">
    <source>
        <dbReference type="Proteomes" id="UP000613580"/>
    </source>
</evidence>
<gene>
    <name evidence="1" type="ORF">HMN09_00326700</name>
</gene>
<dbReference type="EMBL" id="JACAZE010000004">
    <property type="protein sequence ID" value="KAF7318185.1"/>
    <property type="molecule type" value="Genomic_DNA"/>
</dbReference>